<dbReference type="AlphaFoldDB" id="A0A1L3ML73"/>
<protein>
    <recommendedName>
        <fullName evidence="3">Phosphatidylinositol kinase</fullName>
    </recommendedName>
</protein>
<reference evidence="1 2" key="1">
    <citation type="submission" date="2015-11" db="EMBL/GenBank/DDBJ databases">
        <authorList>
            <person name="Zhang Y."/>
            <person name="Guo Z."/>
        </authorList>
    </citation>
    <scope>NUCLEOTIDE SEQUENCE [LARGE SCALE GENOMIC DNA]</scope>
    <source>
        <strain evidence="1 2">YFY001</strain>
    </source>
</reference>
<keyword evidence="2" id="KW-1185">Reference proteome</keyword>
<sequence>MPAGQRLQALTVAAPPSLVGGDLVVLGRHPLASNAVFVAEVRAPDQPTVAVAYKPVDGERPLWDFPDGSLAAREVAASRIDALGGFDLVPPTVWRDGPAGAGAVQQWIGEITSLCPTPVTVTRPDEVPDGNLVVLEGEDEGGAPVLLSHPDDPRLRSMAVLDAVLNNSDRKGGHVLDHGGRLWGIDHGVSLHEEPKLRTVLWGWAGEPLPEGDLARLARLDAELARPEVEAELAGLITPTEFDALRRRVNRLLDRRTHPVPHGDWPPIPWPAL</sequence>
<name>A0A1L3ML73_9MICO</name>
<proteinExistence type="predicted"/>
<dbReference type="NCBIfam" id="TIGR03843">
    <property type="entry name" value="SCO1664 family protein"/>
    <property type="match status" value="1"/>
</dbReference>
<organism evidence="1 2">
    <name type="scientific">Janibacter indicus</name>
    <dbReference type="NCBI Taxonomy" id="857417"/>
    <lineage>
        <taxon>Bacteria</taxon>
        <taxon>Bacillati</taxon>
        <taxon>Actinomycetota</taxon>
        <taxon>Actinomycetes</taxon>
        <taxon>Micrococcales</taxon>
        <taxon>Intrasporangiaceae</taxon>
        <taxon>Janibacter</taxon>
    </lineage>
</organism>
<evidence type="ECO:0000313" key="1">
    <source>
        <dbReference type="EMBL" id="APH03071.1"/>
    </source>
</evidence>
<dbReference type="Proteomes" id="UP000182938">
    <property type="component" value="Chromosome"/>
</dbReference>
<dbReference type="KEGG" id="jte:ASJ30_07955"/>
<dbReference type="EMBL" id="CP013290">
    <property type="protein sequence ID" value="APH03071.1"/>
    <property type="molecule type" value="Genomic_DNA"/>
</dbReference>
<evidence type="ECO:0000313" key="2">
    <source>
        <dbReference type="Proteomes" id="UP000182938"/>
    </source>
</evidence>
<accession>A0A1L3ML73</accession>
<dbReference type="InterPro" id="IPR022292">
    <property type="entry name" value="CHP03843"/>
</dbReference>
<evidence type="ECO:0008006" key="3">
    <source>
        <dbReference type="Google" id="ProtNLM"/>
    </source>
</evidence>
<gene>
    <name evidence="1" type="ORF">ASJ30_07955</name>
</gene>